<accession>A0A4Y2F7S8</accession>
<protein>
    <submittedName>
        <fullName evidence="2">Uncharacterized protein</fullName>
    </submittedName>
</protein>
<feature type="region of interest" description="Disordered" evidence="1">
    <location>
        <begin position="27"/>
        <end position="49"/>
    </location>
</feature>
<dbReference type="Proteomes" id="UP000499080">
    <property type="component" value="Unassembled WGS sequence"/>
</dbReference>
<evidence type="ECO:0000313" key="2">
    <source>
        <dbReference type="EMBL" id="GBM36429.1"/>
    </source>
</evidence>
<feature type="compositionally biased region" description="Polar residues" evidence="1">
    <location>
        <begin position="27"/>
        <end position="40"/>
    </location>
</feature>
<dbReference type="EMBL" id="BGPR01000811">
    <property type="protein sequence ID" value="GBM36429.1"/>
    <property type="molecule type" value="Genomic_DNA"/>
</dbReference>
<evidence type="ECO:0000313" key="3">
    <source>
        <dbReference type="Proteomes" id="UP000499080"/>
    </source>
</evidence>
<evidence type="ECO:0000256" key="1">
    <source>
        <dbReference type="SAM" id="MobiDB-lite"/>
    </source>
</evidence>
<proteinExistence type="predicted"/>
<name>A0A4Y2F7S8_ARAVE</name>
<comment type="caution">
    <text evidence="2">The sequence shown here is derived from an EMBL/GenBank/DDBJ whole genome shotgun (WGS) entry which is preliminary data.</text>
</comment>
<reference evidence="2 3" key="1">
    <citation type="journal article" date="2019" name="Sci. Rep.">
        <title>Orb-weaving spider Araneus ventricosus genome elucidates the spidroin gene catalogue.</title>
        <authorList>
            <person name="Kono N."/>
            <person name="Nakamura H."/>
            <person name="Ohtoshi R."/>
            <person name="Moran D.A.P."/>
            <person name="Shinohara A."/>
            <person name="Yoshida Y."/>
            <person name="Fujiwara M."/>
            <person name="Mori M."/>
            <person name="Tomita M."/>
            <person name="Arakawa K."/>
        </authorList>
    </citation>
    <scope>NUCLEOTIDE SEQUENCE [LARGE SCALE GENOMIC DNA]</scope>
</reference>
<sequence>MSPGPNTRRGPSYHVALTVPQVHFPLTPQQSRRGANTVNEMSRRSRTGTRARGISLIFVDEFQAFHMATTKSGQCNVCGYLRTVETEQDDFHHTIRVREGLSK</sequence>
<gene>
    <name evidence="2" type="ORF">AVEN_234813_1</name>
</gene>
<keyword evidence="3" id="KW-1185">Reference proteome</keyword>
<dbReference type="AlphaFoldDB" id="A0A4Y2F7S8"/>
<organism evidence="2 3">
    <name type="scientific">Araneus ventricosus</name>
    <name type="common">Orbweaver spider</name>
    <name type="synonym">Epeira ventricosa</name>
    <dbReference type="NCBI Taxonomy" id="182803"/>
    <lineage>
        <taxon>Eukaryota</taxon>
        <taxon>Metazoa</taxon>
        <taxon>Ecdysozoa</taxon>
        <taxon>Arthropoda</taxon>
        <taxon>Chelicerata</taxon>
        <taxon>Arachnida</taxon>
        <taxon>Araneae</taxon>
        <taxon>Araneomorphae</taxon>
        <taxon>Entelegynae</taxon>
        <taxon>Araneoidea</taxon>
        <taxon>Araneidae</taxon>
        <taxon>Araneus</taxon>
    </lineage>
</organism>